<accession>A0AC61YBZ6</accession>
<name>A0AC61YBZ6_9FLAO</name>
<evidence type="ECO:0000313" key="1">
    <source>
        <dbReference type="EMBL" id="VVV02027.1"/>
    </source>
</evidence>
<proteinExistence type="predicted"/>
<reference evidence="1" key="1">
    <citation type="submission" date="2019-09" db="EMBL/GenBank/DDBJ databases">
        <authorList>
            <person name="Rodrigo-Torres L."/>
            <person name="Arahal R. D."/>
            <person name="Lucena T."/>
        </authorList>
    </citation>
    <scope>NUCLEOTIDE SEQUENCE</scope>
    <source>
        <strain evidence="1">ISS653</strain>
    </source>
</reference>
<protein>
    <submittedName>
        <fullName evidence="1">Uncharacterized protein</fullName>
    </submittedName>
</protein>
<comment type="caution">
    <text evidence="1">The sequence shown here is derived from an EMBL/GenBank/DDBJ whole genome shotgun (WGS) entry which is preliminary data.</text>
</comment>
<gene>
    <name evidence="1" type="ORF">FVB9532_03322</name>
</gene>
<organism evidence="1 2">
    <name type="scientific">Mesonia oceanica</name>
    <dbReference type="NCBI Taxonomy" id="2687242"/>
    <lineage>
        <taxon>Bacteria</taxon>
        <taxon>Pseudomonadati</taxon>
        <taxon>Bacteroidota</taxon>
        <taxon>Flavobacteriia</taxon>
        <taxon>Flavobacteriales</taxon>
        <taxon>Flavobacteriaceae</taxon>
        <taxon>Mesonia</taxon>
    </lineage>
</organism>
<dbReference type="EMBL" id="CABVMM010000014">
    <property type="protein sequence ID" value="VVV02027.1"/>
    <property type="molecule type" value="Genomic_DNA"/>
</dbReference>
<evidence type="ECO:0000313" key="2">
    <source>
        <dbReference type="Proteomes" id="UP000356253"/>
    </source>
</evidence>
<dbReference type="Proteomes" id="UP000356253">
    <property type="component" value="Unassembled WGS sequence"/>
</dbReference>
<sequence>MRFYNLLNALILVVLVYSCGEKKNNNKAPFSLKIEGASEKIQRGQTAKIQLQPKGEQTIDSVIYSFAGEKVNLKNNSYTFDLPLGENTFTAKVYSDGEEYKIEEQVIVHSDKKTKLYTYEIVNTYPHDKDAFTQGLEFYKDTLYESTGLNGKSSIRKVDYTTGKVLKKVKLSDVYFGEGLTILNNKLYQLTWRSGDGLVYDVNTFERLETFKYNNSKEGWGLCNDGEKIYKSDGTQKIWILNPETLEEESYIQPVTNKSTITKLNELEWVEGKIYANTWQKDGVVIIDPKTGDVEGLIDFRGLREKVTQHKKLDVLNGIAYNPDTKKLYVTGKNWDKLFEVKIVEK</sequence>
<keyword evidence="2" id="KW-1185">Reference proteome</keyword>